<evidence type="ECO:0000256" key="12">
    <source>
        <dbReference type="SAM" id="MobiDB-lite"/>
    </source>
</evidence>
<dbReference type="Pfam" id="PF03840">
    <property type="entry name" value="SecG"/>
    <property type="match status" value="1"/>
</dbReference>
<keyword evidence="5 11" id="KW-1003">Cell membrane</keyword>
<dbReference type="HOGENOM" id="CLU_094156_2_0_6"/>
<comment type="subcellular location">
    <subcellularLocation>
        <location evidence="1 11">Cell membrane</location>
        <topology evidence="1 11">Multi-pass membrane protein</topology>
    </subcellularLocation>
</comment>
<evidence type="ECO:0000256" key="4">
    <source>
        <dbReference type="ARBA" id="ARBA00022448"/>
    </source>
</evidence>
<name>I3CGH0_9GAMM</name>
<evidence type="ECO:0000256" key="8">
    <source>
        <dbReference type="ARBA" id="ARBA00022989"/>
    </source>
</evidence>
<feature type="compositionally biased region" description="Low complexity" evidence="12">
    <location>
        <begin position="123"/>
        <end position="138"/>
    </location>
</feature>
<feature type="compositionally biased region" description="Low complexity" evidence="12">
    <location>
        <begin position="148"/>
        <end position="176"/>
    </location>
</feature>
<evidence type="ECO:0000313" key="14">
    <source>
        <dbReference type="Proteomes" id="UP000005744"/>
    </source>
</evidence>
<dbReference type="GO" id="GO:0009306">
    <property type="term" value="P:protein secretion"/>
    <property type="evidence" value="ECO:0007669"/>
    <property type="project" value="UniProtKB-UniRule"/>
</dbReference>
<dbReference type="OrthoDB" id="9813947at2"/>
<proteinExistence type="inferred from homology"/>
<gene>
    <name evidence="13" type="ORF">BegalDRAFT_1839</name>
</gene>
<reference evidence="13 14" key="1">
    <citation type="submission" date="2011-11" db="EMBL/GenBank/DDBJ databases">
        <title>Improved High-Quality Draft sequence of Beggiatoa alba B18lD.</title>
        <authorList>
            <consortium name="US DOE Joint Genome Institute"/>
            <person name="Lucas S."/>
            <person name="Han J."/>
            <person name="Lapidus A."/>
            <person name="Cheng J.-F."/>
            <person name="Goodwin L."/>
            <person name="Pitluck S."/>
            <person name="Peters L."/>
            <person name="Mikhailova N."/>
            <person name="Held B."/>
            <person name="Detter J.C."/>
            <person name="Han C."/>
            <person name="Tapia R."/>
            <person name="Land M."/>
            <person name="Hauser L."/>
            <person name="Kyrpides N."/>
            <person name="Ivanova N."/>
            <person name="Pagani I."/>
            <person name="Samuel K."/>
            <person name="Teske A."/>
            <person name="Mueller J."/>
            <person name="Woyke T."/>
        </authorList>
    </citation>
    <scope>NUCLEOTIDE SEQUENCE [LARGE SCALE GENOMIC DNA]</scope>
    <source>
        <strain evidence="13 14">B18LD</strain>
    </source>
</reference>
<accession>I3CGH0</accession>
<dbReference type="EMBL" id="JH600070">
    <property type="protein sequence ID" value="EIJ42713.1"/>
    <property type="molecule type" value="Genomic_DNA"/>
</dbReference>
<evidence type="ECO:0000256" key="10">
    <source>
        <dbReference type="ARBA" id="ARBA00023136"/>
    </source>
</evidence>
<feature type="compositionally biased region" description="Low complexity" evidence="12">
    <location>
        <begin position="98"/>
        <end position="113"/>
    </location>
</feature>
<comment type="caution">
    <text evidence="11">Lacks conserved residue(s) required for the propagation of feature annotation.</text>
</comment>
<evidence type="ECO:0000256" key="7">
    <source>
        <dbReference type="ARBA" id="ARBA00022927"/>
    </source>
</evidence>
<keyword evidence="9 11" id="KW-0811">Translocation</keyword>
<evidence type="ECO:0000256" key="1">
    <source>
        <dbReference type="ARBA" id="ARBA00004651"/>
    </source>
</evidence>
<evidence type="ECO:0000256" key="6">
    <source>
        <dbReference type="ARBA" id="ARBA00022692"/>
    </source>
</evidence>
<dbReference type="eggNOG" id="COG1314">
    <property type="taxonomic scope" value="Bacteria"/>
</dbReference>
<dbReference type="AlphaFoldDB" id="I3CGH0"/>
<organism evidence="13 14">
    <name type="scientific">Beggiatoa alba B18LD</name>
    <dbReference type="NCBI Taxonomy" id="395493"/>
    <lineage>
        <taxon>Bacteria</taxon>
        <taxon>Pseudomonadati</taxon>
        <taxon>Pseudomonadota</taxon>
        <taxon>Gammaproteobacteria</taxon>
        <taxon>Thiotrichales</taxon>
        <taxon>Thiotrichaceae</taxon>
        <taxon>Beggiatoa</taxon>
    </lineage>
</organism>
<keyword evidence="10 11" id="KW-0472">Membrane</keyword>
<feature type="transmembrane region" description="Helical" evidence="11">
    <location>
        <begin position="51"/>
        <end position="74"/>
    </location>
</feature>
<dbReference type="PANTHER" id="PTHR34182:SF1">
    <property type="entry name" value="PROTEIN-EXPORT MEMBRANE PROTEIN SECG"/>
    <property type="match status" value="1"/>
</dbReference>
<evidence type="ECO:0000256" key="9">
    <source>
        <dbReference type="ARBA" id="ARBA00023010"/>
    </source>
</evidence>
<keyword evidence="7 11" id="KW-0653">Protein transport</keyword>
<comment type="similarity">
    <text evidence="2 11">Belongs to the SecG family.</text>
</comment>
<keyword evidence="4 11" id="KW-0813">Transport</keyword>
<dbReference type="GO" id="GO:0015450">
    <property type="term" value="F:protein-transporting ATPase activity"/>
    <property type="evidence" value="ECO:0007669"/>
    <property type="project" value="UniProtKB-UniRule"/>
</dbReference>
<dbReference type="InterPro" id="IPR004692">
    <property type="entry name" value="SecG"/>
</dbReference>
<evidence type="ECO:0000256" key="3">
    <source>
        <dbReference type="ARBA" id="ARBA00017876"/>
    </source>
</evidence>
<evidence type="ECO:0000256" key="5">
    <source>
        <dbReference type="ARBA" id="ARBA00022475"/>
    </source>
</evidence>
<dbReference type="GO" id="GO:0043952">
    <property type="term" value="P:protein transport by the Sec complex"/>
    <property type="evidence" value="ECO:0007669"/>
    <property type="project" value="TreeGrafter"/>
</dbReference>
<dbReference type="NCBIfam" id="TIGR00810">
    <property type="entry name" value="secG"/>
    <property type="match status" value="1"/>
</dbReference>
<dbReference type="PRINTS" id="PR01651">
    <property type="entry name" value="SECGEXPORT"/>
</dbReference>
<feature type="region of interest" description="Disordered" evidence="12">
    <location>
        <begin position="98"/>
        <end position="184"/>
    </location>
</feature>
<evidence type="ECO:0000313" key="13">
    <source>
        <dbReference type="EMBL" id="EIJ42713.1"/>
    </source>
</evidence>
<comment type="function">
    <text evidence="11">Involved in protein export. Participates in an early event of protein translocation.</text>
</comment>
<keyword evidence="6 11" id="KW-0812">Transmembrane</keyword>
<dbReference type="STRING" id="395493.BegalDRAFT_1839"/>
<sequence>MHAVLIVLYIFVCIGLIGLVLIQHGKGADAGAAFGSGASSTVFGSQGSGSFLTRLTAGLATAFFILSLVLVYFVSHSSTKSQSVTDIIQPVAPVTTNTPAPTTNSNTITIPVNGGDLPPQPASGTTPSVEVTTTPVSGNSPVPSVEVSTTPATPTNNAPAVAPASAPEASAQSQPAQPAPPANQ</sequence>
<protein>
    <recommendedName>
        <fullName evidence="3 11">Protein-export membrane protein SecG</fullName>
    </recommendedName>
</protein>
<dbReference type="GO" id="GO:0065002">
    <property type="term" value="P:intracellular protein transmembrane transport"/>
    <property type="evidence" value="ECO:0007669"/>
    <property type="project" value="TreeGrafter"/>
</dbReference>
<evidence type="ECO:0000256" key="11">
    <source>
        <dbReference type="RuleBase" id="RU365087"/>
    </source>
</evidence>
<dbReference type="GO" id="GO:0005886">
    <property type="term" value="C:plasma membrane"/>
    <property type="evidence" value="ECO:0007669"/>
    <property type="project" value="UniProtKB-SubCell"/>
</dbReference>
<keyword evidence="8 11" id="KW-1133">Transmembrane helix</keyword>
<dbReference type="PANTHER" id="PTHR34182">
    <property type="entry name" value="PROTEIN-EXPORT MEMBRANE PROTEIN SECG"/>
    <property type="match status" value="1"/>
</dbReference>
<dbReference type="Proteomes" id="UP000005744">
    <property type="component" value="Unassembled WGS sequence"/>
</dbReference>
<keyword evidence="14" id="KW-1185">Reference proteome</keyword>
<evidence type="ECO:0000256" key="2">
    <source>
        <dbReference type="ARBA" id="ARBA00008445"/>
    </source>
</evidence>